<organism evidence="2 3">
    <name type="scientific">Robertmurraya siralis</name>
    <dbReference type="NCBI Taxonomy" id="77777"/>
    <lineage>
        <taxon>Bacteria</taxon>
        <taxon>Bacillati</taxon>
        <taxon>Bacillota</taxon>
        <taxon>Bacilli</taxon>
        <taxon>Bacillales</taxon>
        <taxon>Bacillaceae</taxon>
        <taxon>Robertmurraya</taxon>
    </lineage>
</organism>
<dbReference type="Pfam" id="PF12730">
    <property type="entry name" value="ABC2_membrane_4"/>
    <property type="match status" value="1"/>
</dbReference>
<dbReference type="InterPro" id="IPR022294">
    <property type="entry name" value="ABC-transptr_permeasesu"/>
</dbReference>
<keyword evidence="1" id="KW-0472">Membrane</keyword>
<keyword evidence="3" id="KW-1185">Reference proteome</keyword>
<evidence type="ECO:0000313" key="2">
    <source>
        <dbReference type="EMBL" id="GIN62660.1"/>
    </source>
</evidence>
<gene>
    <name evidence="2" type="ORF">J27TS8_26530</name>
</gene>
<dbReference type="EMBL" id="BORC01000004">
    <property type="protein sequence ID" value="GIN62660.1"/>
    <property type="molecule type" value="Genomic_DNA"/>
</dbReference>
<evidence type="ECO:0000313" key="3">
    <source>
        <dbReference type="Proteomes" id="UP000682111"/>
    </source>
</evidence>
<comment type="caution">
    <text evidence="2">The sequence shown here is derived from an EMBL/GenBank/DDBJ whole genome shotgun (WGS) entry which is preliminary data.</text>
</comment>
<dbReference type="RefSeq" id="WP_095309351.1">
    <property type="nucleotide sequence ID" value="NZ_BORC01000004.1"/>
</dbReference>
<feature type="transmembrane region" description="Helical" evidence="1">
    <location>
        <begin position="161"/>
        <end position="180"/>
    </location>
</feature>
<dbReference type="NCBIfam" id="TIGR03733">
    <property type="entry name" value="lanti_perm_MutG"/>
    <property type="match status" value="1"/>
</dbReference>
<protein>
    <submittedName>
        <fullName evidence="2">Multidrug ABC transporter permease</fullName>
    </submittedName>
</protein>
<dbReference type="Proteomes" id="UP000682111">
    <property type="component" value="Unassembled WGS sequence"/>
</dbReference>
<feature type="transmembrane region" description="Helical" evidence="1">
    <location>
        <begin position="96"/>
        <end position="121"/>
    </location>
</feature>
<dbReference type="AlphaFoldDB" id="A0A920BTY5"/>
<reference evidence="2" key="1">
    <citation type="submission" date="2021-03" db="EMBL/GenBank/DDBJ databases">
        <title>Antimicrobial resistance genes in bacteria isolated from Japanese honey, and their potential for conferring macrolide and lincosamide resistance in the American foulbrood pathogen Paenibacillus larvae.</title>
        <authorList>
            <person name="Okamoto M."/>
            <person name="Kumagai M."/>
            <person name="Kanamori H."/>
            <person name="Takamatsu D."/>
        </authorList>
    </citation>
    <scope>NUCLEOTIDE SEQUENCE</scope>
    <source>
        <strain evidence="2">J27TS8</strain>
    </source>
</reference>
<sequence length="256" mass="29011">MILLFRSIQADFQKMKRTSFMWLHLFIPVICSIILILYLNGREQNQYQLYRTFTEVIAISLPFLIGILCGMTASLEERAGKFQVLLGSTFPKITAFISKVLMLIILNIFSISLAMIIYLIGLTFVLEVPNLSYSIFITGGAWLVASCIVLYLLYFFISCKFGMGASVLLGGAGLLMTALMNTGLGDAIWKYNPWAWGIRLSGLNGIIHFKEFSEKLRPLLIHEMTNGTYLATIGIIMIFIACLIWFHKWEGNRTFE</sequence>
<feature type="transmembrane region" description="Helical" evidence="1">
    <location>
        <begin position="227"/>
        <end position="246"/>
    </location>
</feature>
<accession>A0A920BTY5</accession>
<keyword evidence="1" id="KW-1133">Transmembrane helix</keyword>
<name>A0A920BTY5_9BACI</name>
<feature type="transmembrane region" description="Helical" evidence="1">
    <location>
        <begin position="21"/>
        <end position="41"/>
    </location>
</feature>
<dbReference type="CDD" id="cd21808">
    <property type="entry name" value="ABC-2_lan_permease_MutG"/>
    <property type="match status" value="1"/>
</dbReference>
<evidence type="ECO:0000256" key="1">
    <source>
        <dbReference type="SAM" id="Phobius"/>
    </source>
</evidence>
<proteinExistence type="predicted"/>
<dbReference type="OrthoDB" id="1701852at2"/>
<keyword evidence="1" id="KW-0812">Transmembrane</keyword>
<feature type="transmembrane region" description="Helical" evidence="1">
    <location>
        <begin position="53"/>
        <end position="75"/>
    </location>
</feature>
<feature type="transmembrane region" description="Helical" evidence="1">
    <location>
        <begin position="133"/>
        <end position="154"/>
    </location>
</feature>